<feature type="region of interest" description="Disordered" evidence="7">
    <location>
        <begin position="1"/>
        <end position="37"/>
    </location>
</feature>
<dbReference type="AlphaFoldDB" id="A0A2K3CRN9"/>
<dbReference type="InterPro" id="IPR002528">
    <property type="entry name" value="MATE_fam"/>
</dbReference>
<feature type="transmembrane region" description="Helical" evidence="6">
    <location>
        <begin position="877"/>
        <end position="899"/>
    </location>
</feature>
<evidence type="ECO:0000313" key="9">
    <source>
        <dbReference type="Proteomes" id="UP000006906"/>
    </source>
</evidence>
<keyword evidence="4 6" id="KW-1133">Transmembrane helix</keyword>
<dbReference type="Pfam" id="PF01554">
    <property type="entry name" value="MatE"/>
    <property type="match status" value="1"/>
</dbReference>
<comment type="subcellular location">
    <subcellularLocation>
        <location evidence="1">Membrane</location>
        <topology evidence="1">Multi-pass membrane protein</topology>
    </subcellularLocation>
</comment>
<protein>
    <recommendedName>
        <fullName evidence="6">Protein DETOXIFICATION</fullName>
    </recommendedName>
    <alternativeName>
        <fullName evidence="6">Multidrug and toxic compound extrusion protein</fullName>
    </alternativeName>
</protein>
<accession>A0A2K3CRN9</accession>
<keyword evidence="9" id="KW-1185">Reference proteome</keyword>
<dbReference type="RefSeq" id="XP_042915078.1">
    <property type="nucleotide sequence ID" value="XM_043072619.1"/>
</dbReference>
<organism evidence="8 9">
    <name type="scientific">Chlamydomonas reinhardtii</name>
    <name type="common">Chlamydomonas smithii</name>
    <dbReference type="NCBI Taxonomy" id="3055"/>
    <lineage>
        <taxon>Eukaryota</taxon>
        <taxon>Viridiplantae</taxon>
        <taxon>Chlorophyta</taxon>
        <taxon>core chlorophytes</taxon>
        <taxon>Chlorophyceae</taxon>
        <taxon>CS clade</taxon>
        <taxon>Chlamydomonadales</taxon>
        <taxon>Chlamydomonadaceae</taxon>
        <taxon>Chlamydomonas</taxon>
    </lineage>
</organism>
<feature type="compositionally biased region" description="Low complexity" evidence="7">
    <location>
        <begin position="26"/>
        <end position="37"/>
    </location>
</feature>
<dbReference type="EMBL" id="CM008978">
    <property type="protein sequence ID" value="PNW70938.1"/>
    <property type="molecule type" value="Genomic_DNA"/>
</dbReference>
<dbReference type="InterPro" id="IPR044644">
    <property type="entry name" value="DinF-like"/>
</dbReference>
<dbReference type="STRING" id="3055.A0A2K3CRN9"/>
<feature type="region of interest" description="Disordered" evidence="7">
    <location>
        <begin position="243"/>
        <end position="270"/>
    </location>
</feature>
<keyword evidence="5 6" id="KW-0472">Membrane</keyword>
<feature type="compositionally biased region" description="Gly residues" evidence="7">
    <location>
        <begin position="256"/>
        <end position="270"/>
    </location>
</feature>
<evidence type="ECO:0000256" key="2">
    <source>
        <dbReference type="ARBA" id="ARBA00010199"/>
    </source>
</evidence>
<dbReference type="OrthoDB" id="423427at2759"/>
<dbReference type="InParanoid" id="A0A2K3CRN9"/>
<feature type="transmembrane region" description="Helical" evidence="6">
    <location>
        <begin position="459"/>
        <end position="476"/>
    </location>
</feature>
<dbReference type="KEGG" id="cre:CHLRE_17g739650v5"/>
<evidence type="ECO:0000256" key="5">
    <source>
        <dbReference type="ARBA" id="ARBA00023136"/>
    </source>
</evidence>
<dbReference type="Proteomes" id="UP000006906">
    <property type="component" value="Chromosome 17"/>
</dbReference>
<dbReference type="FunCoup" id="A0A2K3CRN9">
    <property type="interactions" value="474"/>
</dbReference>
<dbReference type="Gramene" id="PNW70938">
    <property type="protein sequence ID" value="PNW70938"/>
    <property type="gene ID" value="CHLRE_17g739650v5"/>
</dbReference>
<evidence type="ECO:0000256" key="3">
    <source>
        <dbReference type="ARBA" id="ARBA00022692"/>
    </source>
</evidence>
<evidence type="ECO:0000256" key="1">
    <source>
        <dbReference type="ARBA" id="ARBA00004141"/>
    </source>
</evidence>
<comment type="caution">
    <text evidence="6">Lacks conserved residue(s) required for the propagation of feature annotation.</text>
</comment>
<feature type="compositionally biased region" description="Basic and acidic residues" evidence="7">
    <location>
        <begin position="1"/>
        <end position="12"/>
    </location>
</feature>
<feature type="region of interest" description="Disordered" evidence="7">
    <location>
        <begin position="559"/>
        <end position="582"/>
    </location>
</feature>
<dbReference type="PANTHER" id="PTHR42893:SF46">
    <property type="entry name" value="PROTEIN DETOXIFICATION 44, CHLOROPLASTIC"/>
    <property type="match status" value="1"/>
</dbReference>
<evidence type="ECO:0000256" key="4">
    <source>
        <dbReference type="ARBA" id="ARBA00022989"/>
    </source>
</evidence>
<name>A0A2K3CRN9_CHLRE</name>
<sequence>MEEHDAEKRTDRPLLSSRLPKSDAVASPASLLPPASDLTGRLAADVDVEAARPGEVAGLGTPGASGGLAGPAGSSGAAAPADAAAGSWGRWLGTPYRDRAMLDHEIFHIALPMLAALATDPIAGLVDSIYMGHAGSTQLAAVGVALSIFNTATKLVNAPLVAVTTSAVAMASGIAAATASSSQQRANTASSSAAGAAAGAVAATASGAAAAASNTTGGGGGGGGCGGGGGGAVQLAATSRNGSGALQSRGARAGAADGGGAGAAGAAGTDSSGGGLYRRLSLALSQTLAPQRSGQLAAEAENGAGAAAAKAAAAGLVDPHADSTVTEPLLAAETVSSSATSSSSNSHVANFATTTSSSGSGSGISISATAAATAAETVRVASACMLLALLLGGLQAAVLLAAGPGLLHVWGIRRGVSPVFGPALGFLMVRALGAPAATLMLAVQGVFRGLQDTTTPLRATILASFINIVLAPALVFGMRMGAAGAAIATVTSQVVTVGVLLRMLRRRLLQQPQAAADAEAAVPLLTPPPAAEVEMERAPAAAGGASGDAEERPLLGGAPAVAAAAEDSGSEQRVGEPLAVGSAGPLSGRLSSIGGGGGEAAVAAAALSRQPSAAEPLSPLSGSSGGGRRASKDDRRWTANAATGGGFSSSFAGAAAFEVAEAEAAPAGGAGSGGAATGRVSNSGGGGGGGSSGVGGSSIASALLLLPPVVEAVEVPLWRGLYMRLWSVAPLLKPTGFMVLRSASVTATYAVATALTARAGAASTASHQICLQVWLSASLLADALAVAAQSLMARDLGAGCPRGAAQVARRVAELSLGLGMILALGLAAGHRVLPRLFSKDPEVLRLVEHLLLFVAGMEPLTVMAMAWDGILYGAGGFAYAAFSMLLAAAPALLIMLLGVRYGAAAHAVLSGGGVPPPPPGVPAADVFAGPAAPADATGASVDAAHWYAGVSVLGWVWLGLAVLMLMRWATIAVPYVMRVGVFRKLRKVA</sequence>
<dbReference type="GO" id="GO:0042910">
    <property type="term" value="F:xenobiotic transmembrane transporter activity"/>
    <property type="evidence" value="ECO:0007669"/>
    <property type="project" value="InterPro"/>
</dbReference>
<feature type="compositionally biased region" description="Gly residues" evidence="7">
    <location>
        <begin position="60"/>
        <end position="70"/>
    </location>
</feature>
<evidence type="ECO:0000256" key="7">
    <source>
        <dbReference type="SAM" id="MobiDB-lite"/>
    </source>
</evidence>
<proteinExistence type="inferred from homology"/>
<keyword evidence="3 6" id="KW-0812">Transmembrane</keyword>
<evidence type="ECO:0000256" key="6">
    <source>
        <dbReference type="RuleBase" id="RU004914"/>
    </source>
</evidence>
<feature type="transmembrane region" description="Helical" evidence="6">
    <location>
        <begin position="850"/>
        <end position="870"/>
    </location>
</feature>
<feature type="compositionally biased region" description="Low complexity" evidence="7">
    <location>
        <begin position="613"/>
        <end position="622"/>
    </location>
</feature>
<dbReference type="GO" id="GO:0015297">
    <property type="term" value="F:antiporter activity"/>
    <property type="evidence" value="ECO:0007669"/>
    <property type="project" value="InterPro"/>
</dbReference>
<feature type="transmembrane region" description="Helical" evidence="6">
    <location>
        <begin position="811"/>
        <end position="830"/>
    </location>
</feature>
<feature type="transmembrane region" description="Helical" evidence="6">
    <location>
        <begin position="955"/>
        <end position="977"/>
    </location>
</feature>
<feature type="transmembrane region" description="Helical" evidence="6">
    <location>
        <begin position="482"/>
        <end position="501"/>
    </location>
</feature>
<evidence type="ECO:0000313" key="8">
    <source>
        <dbReference type="EMBL" id="PNW70938.1"/>
    </source>
</evidence>
<feature type="region of interest" description="Disordered" evidence="7">
    <location>
        <begin position="55"/>
        <end position="76"/>
    </location>
</feature>
<dbReference type="GO" id="GO:0016020">
    <property type="term" value="C:membrane"/>
    <property type="evidence" value="ECO:0007669"/>
    <property type="project" value="UniProtKB-SubCell"/>
</dbReference>
<feature type="transmembrane region" description="Helical" evidence="6">
    <location>
        <begin position="386"/>
        <end position="407"/>
    </location>
</feature>
<dbReference type="PANTHER" id="PTHR42893">
    <property type="entry name" value="PROTEIN DETOXIFICATION 44, CHLOROPLASTIC-RELATED"/>
    <property type="match status" value="1"/>
</dbReference>
<dbReference type="GeneID" id="5717394"/>
<reference evidence="8 9" key="1">
    <citation type="journal article" date="2007" name="Science">
        <title>The Chlamydomonas genome reveals the evolution of key animal and plant functions.</title>
        <authorList>
            <person name="Merchant S.S."/>
            <person name="Prochnik S.E."/>
            <person name="Vallon O."/>
            <person name="Harris E.H."/>
            <person name="Karpowicz S.J."/>
            <person name="Witman G.B."/>
            <person name="Terry A."/>
            <person name="Salamov A."/>
            <person name="Fritz-Laylin L.K."/>
            <person name="Marechal-Drouard L."/>
            <person name="Marshall W.F."/>
            <person name="Qu L.H."/>
            <person name="Nelson D.R."/>
            <person name="Sanderfoot A.A."/>
            <person name="Spalding M.H."/>
            <person name="Kapitonov V.V."/>
            <person name="Ren Q."/>
            <person name="Ferris P."/>
            <person name="Lindquist E."/>
            <person name="Shapiro H."/>
            <person name="Lucas S.M."/>
            <person name="Grimwood J."/>
            <person name="Schmutz J."/>
            <person name="Cardol P."/>
            <person name="Cerutti H."/>
            <person name="Chanfreau G."/>
            <person name="Chen C.L."/>
            <person name="Cognat V."/>
            <person name="Croft M.T."/>
            <person name="Dent R."/>
            <person name="Dutcher S."/>
            <person name="Fernandez E."/>
            <person name="Fukuzawa H."/>
            <person name="Gonzalez-Ballester D."/>
            <person name="Gonzalez-Halphen D."/>
            <person name="Hallmann A."/>
            <person name="Hanikenne M."/>
            <person name="Hippler M."/>
            <person name="Inwood W."/>
            <person name="Jabbari K."/>
            <person name="Kalanon M."/>
            <person name="Kuras R."/>
            <person name="Lefebvre P.A."/>
            <person name="Lemaire S.D."/>
            <person name="Lobanov A.V."/>
            <person name="Lohr M."/>
            <person name="Manuell A."/>
            <person name="Meier I."/>
            <person name="Mets L."/>
            <person name="Mittag M."/>
            <person name="Mittelmeier T."/>
            <person name="Moroney J.V."/>
            <person name="Moseley J."/>
            <person name="Napoli C."/>
            <person name="Nedelcu A.M."/>
            <person name="Niyogi K."/>
            <person name="Novoselov S.V."/>
            <person name="Paulsen I.T."/>
            <person name="Pazour G."/>
            <person name="Purton S."/>
            <person name="Ral J.P."/>
            <person name="Riano-Pachon D.M."/>
            <person name="Riekhof W."/>
            <person name="Rymarquis L."/>
            <person name="Schroda M."/>
            <person name="Stern D."/>
            <person name="Umen J."/>
            <person name="Willows R."/>
            <person name="Wilson N."/>
            <person name="Zimmer S.L."/>
            <person name="Allmer J."/>
            <person name="Balk J."/>
            <person name="Bisova K."/>
            <person name="Chen C.J."/>
            <person name="Elias M."/>
            <person name="Gendler K."/>
            <person name="Hauser C."/>
            <person name="Lamb M.R."/>
            <person name="Ledford H."/>
            <person name="Long J.C."/>
            <person name="Minagawa J."/>
            <person name="Page M.D."/>
            <person name="Pan J."/>
            <person name="Pootakham W."/>
            <person name="Roje S."/>
            <person name="Rose A."/>
            <person name="Stahlberg E."/>
            <person name="Terauchi A.M."/>
            <person name="Yang P."/>
            <person name="Ball S."/>
            <person name="Bowler C."/>
            <person name="Dieckmann C.L."/>
            <person name="Gladyshev V.N."/>
            <person name="Green P."/>
            <person name="Jorgensen R."/>
            <person name="Mayfield S."/>
            <person name="Mueller-Roeber B."/>
            <person name="Rajamani S."/>
            <person name="Sayre R.T."/>
            <person name="Brokstein P."/>
            <person name="Dubchak I."/>
            <person name="Goodstein D."/>
            <person name="Hornick L."/>
            <person name="Huang Y.W."/>
            <person name="Jhaveri J."/>
            <person name="Luo Y."/>
            <person name="Martinez D."/>
            <person name="Ngau W.C."/>
            <person name="Otillar B."/>
            <person name="Poliakov A."/>
            <person name="Porter A."/>
            <person name="Szajkowski L."/>
            <person name="Werner G."/>
            <person name="Zhou K."/>
            <person name="Grigoriev I.V."/>
            <person name="Rokhsar D.S."/>
            <person name="Grossman A.R."/>
        </authorList>
    </citation>
    <scope>NUCLEOTIDE SEQUENCE [LARGE SCALE GENOMIC DNA]</scope>
    <source>
        <strain evidence="9">CC-503</strain>
    </source>
</reference>
<comment type="similarity">
    <text evidence="2 6">Belongs to the multi antimicrobial extrusion (MATE) (TC 2.A.66.1) family.</text>
</comment>
<dbReference type="GO" id="GO:0022857">
    <property type="term" value="F:transmembrane transporter activity"/>
    <property type="evidence" value="ECO:0000318"/>
    <property type="project" value="GO_Central"/>
</dbReference>
<gene>
    <name evidence="8" type="ORF">CHLRE_17g739650v5</name>
</gene>
<feature type="transmembrane region" description="Helical" evidence="6">
    <location>
        <begin position="427"/>
        <end position="447"/>
    </location>
</feature>
<dbReference type="ExpressionAtlas" id="A0A2K3CRN9">
    <property type="expression patterns" value="baseline"/>
</dbReference>
<feature type="region of interest" description="Disordered" evidence="7">
    <location>
        <begin position="613"/>
        <end position="642"/>
    </location>
</feature>